<dbReference type="InterPro" id="IPR033939">
    <property type="entry name" value="BCAT_family"/>
</dbReference>
<name>A0ABV3K9W5_9MICC</name>
<dbReference type="InterPro" id="IPR005786">
    <property type="entry name" value="B_amino_transII"/>
</dbReference>
<comment type="cofactor">
    <cofactor evidence="1 15">
        <name>pyridoxal 5'-phosphate</name>
        <dbReference type="ChEBI" id="CHEBI:597326"/>
    </cofactor>
</comment>
<protein>
    <recommendedName>
        <fullName evidence="16">Branched-chain-amino-acid aminotransferase</fullName>
        <ecNumber evidence="16">2.6.1.42</ecNumber>
    </recommendedName>
</protein>
<dbReference type="GO" id="GO:0004084">
    <property type="term" value="F:branched-chain-amino-acid transaminase activity"/>
    <property type="evidence" value="ECO:0007669"/>
    <property type="project" value="UniProtKB-EC"/>
</dbReference>
<evidence type="ECO:0000256" key="5">
    <source>
        <dbReference type="ARBA" id="ARBA00009320"/>
    </source>
</evidence>
<keyword evidence="7 16" id="KW-0028">Amino-acid biosynthesis</keyword>
<dbReference type="InterPro" id="IPR036038">
    <property type="entry name" value="Aminotransferase-like"/>
</dbReference>
<accession>A0ABV3K9W5</accession>
<keyword evidence="18" id="KW-1185">Reference proteome</keyword>
<dbReference type="NCBIfam" id="TIGR01123">
    <property type="entry name" value="ilvE_II"/>
    <property type="match status" value="1"/>
</dbReference>
<comment type="catalytic activity">
    <reaction evidence="11 16">
        <text>L-valine + 2-oxoglutarate = 3-methyl-2-oxobutanoate + L-glutamate</text>
        <dbReference type="Rhea" id="RHEA:24813"/>
        <dbReference type="ChEBI" id="CHEBI:11851"/>
        <dbReference type="ChEBI" id="CHEBI:16810"/>
        <dbReference type="ChEBI" id="CHEBI:29985"/>
        <dbReference type="ChEBI" id="CHEBI:57762"/>
        <dbReference type="EC" id="2.6.1.42"/>
    </reaction>
</comment>
<dbReference type="Gene3D" id="3.20.10.10">
    <property type="entry name" value="D-amino Acid Aminotransferase, subunit A, domain 2"/>
    <property type="match status" value="1"/>
</dbReference>
<evidence type="ECO:0000256" key="3">
    <source>
        <dbReference type="ARBA" id="ARBA00004931"/>
    </source>
</evidence>
<comment type="catalytic activity">
    <reaction evidence="12 16">
        <text>L-isoleucine + 2-oxoglutarate = (S)-3-methyl-2-oxopentanoate + L-glutamate</text>
        <dbReference type="Rhea" id="RHEA:24801"/>
        <dbReference type="ChEBI" id="CHEBI:16810"/>
        <dbReference type="ChEBI" id="CHEBI:29985"/>
        <dbReference type="ChEBI" id="CHEBI:35146"/>
        <dbReference type="ChEBI" id="CHEBI:58045"/>
        <dbReference type="EC" id="2.6.1.42"/>
    </reaction>
</comment>
<evidence type="ECO:0000256" key="9">
    <source>
        <dbReference type="ARBA" id="ARBA00022898"/>
    </source>
</evidence>
<proteinExistence type="inferred from homology"/>
<evidence type="ECO:0000256" key="10">
    <source>
        <dbReference type="ARBA" id="ARBA00023304"/>
    </source>
</evidence>
<evidence type="ECO:0000256" key="13">
    <source>
        <dbReference type="ARBA" id="ARBA00049229"/>
    </source>
</evidence>
<dbReference type="SUPFAM" id="SSF56752">
    <property type="entry name" value="D-aminoacid aminotransferase-like PLP-dependent enzymes"/>
    <property type="match status" value="1"/>
</dbReference>
<evidence type="ECO:0000256" key="15">
    <source>
        <dbReference type="RuleBase" id="RU004516"/>
    </source>
</evidence>
<dbReference type="InterPro" id="IPR018300">
    <property type="entry name" value="Aminotrans_IV_CS"/>
</dbReference>
<dbReference type="PROSITE" id="PS00770">
    <property type="entry name" value="AA_TRANSFER_CLASS_4"/>
    <property type="match status" value="1"/>
</dbReference>
<keyword evidence="9 15" id="KW-0663">Pyridoxal phosphate</keyword>
<dbReference type="PIRSF" id="PIRSF006468">
    <property type="entry name" value="BCAT1"/>
    <property type="match status" value="1"/>
</dbReference>
<keyword evidence="8 16" id="KW-0808">Transferase</keyword>
<comment type="pathway">
    <text evidence="4">Amino-acid biosynthesis; L-leucine biosynthesis; L-leucine from 3-methyl-2-oxobutanoate: step 4/4.</text>
</comment>
<dbReference type="Gene3D" id="3.30.470.10">
    <property type="match status" value="1"/>
</dbReference>
<sequence>MSTEFVKQLNTHPATDEVREAVLENPGFGQHFTDHMVCIDWQGDVQENVGRWDNARLQPYGPLSLDPSTAVLHYGQEIFEGLKAYRHADGSVWTFRPEANAARLNRSAQRLALPTLPEEVFVDSIRELVVQDQQWVPSGEGESLYLRPFMIGTEPFLGVRPSRQALFSVIASPAGNYFGSVEPVDIWLSRTYARAGRGGTGAAKCGGNYAASLVAQMEGDAHGCSQVVFLDPERDDAIEELGGMNVFFVFDDNRLVTPELTGTILEGITRDSVIQLARERGMTVEERAFTLDEWREGVRSGHLTEVFACGTAAVIAPVRQLVGHDETIGPDDAQPGEVTMSIRQQLLDIQTGKAEDTHGWLTRLV</sequence>
<comment type="pathway">
    <text evidence="3">Amino-acid biosynthesis; L-valine biosynthesis; L-valine from pyruvate: step 4/4.</text>
</comment>
<dbReference type="InterPro" id="IPR043132">
    <property type="entry name" value="BCAT-like_C"/>
</dbReference>
<dbReference type="InterPro" id="IPR001544">
    <property type="entry name" value="Aminotrans_IV"/>
</dbReference>
<comment type="similarity">
    <text evidence="5 14">Belongs to the class-IV pyridoxal-phosphate-dependent aminotransferase family.</text>
</comment>
<dbReference type="InterPro" id="IPR043131">
    <property type="entry name" value="BCAT-like_N"/>
</dbReference>
<dbReference type="EC" id="2.6.1.42" evidence="16"/>
<gene>
    <name evidence="17" type="ORF">AB0O96_00670</name>
</gene>
<dbReference type="PANTHER" id="PTHR11825">
    <property type="entry name" value="SUBGROUP IIII AMINOTRANSFERASE"/>
    <property type="match status" value="1"/>
</dbReference>
<reference evidence="17 18" key="1">
    <citation type="submission" date="2024-06" db="EMBL/GenBank/DDBJ databases">
        <title>The Natural Products Discovery Center: Release of the First 8490 Sequenced Strains for Exploring Actinobacteria Biosynthetic Diversity.</title>
        <authorList>
            <person name="Kalkreuter E."/>
            <person name="Kautsar S.A."/>
            <person name="Yang D."/>
            <person name="Bader C.D."/>
            <person name="Teijaro C.N."/>
            <person name="Fluegel L."/>
            <person name="Davis C.M."/>
            <person name="Simpson J.R."/>
            <person name="Lauterbach L."/>
            <person name="Steele A.D."/>
            <person name="Gui C."/>
            <person name="Meng S."/>
            <person name="Li G."/>
            <person name="Viehrig K."/>
            <person name="Ye F."/>
            <person name="Su P."/>
            <person name="Kiefer A.F."/>
            <person name="Nichols A."/>
            <person name="Cepeda A.J."/>
            <person name="Yan W."/>
            <person name="Fan B."/>
            <person name="Jiang Y."/>
            <person name="Adhikari A."/>
            <person name="Zheng C.-J."/>
            <person name="Schuster L."/>
            <person name="Cowan T.M."/>
            <person name="Smanski M.J."/>
            <person name="Chevrette M.G."/>
            <person name="De Carvalho L.P.S."/>
            <person name="Shen B."/>
        </authorList>
    </citation>
    <scope>NUCLEOTIDE SEQUENCE [LARGE SCALE GENOMIC DNA]</scope>
    <source>
        <strain evidence="17 18">NPDC079179</strain>
    </source>
</reference>
<evidence type="ECO:0000313" key="18">
    <source>
        <dbReference type="Proteomes" id="UP001553031"/>
    </source>
</evidence>
<evidence type="ECO:0000256" key="16">
    <source>
        <dbReference type="RuleBase" id="RU004517"/>
    </source>
</evidence>
<keyword evidence="10 16" id="KW-0100">Branched-chain amino acid biosynthesis</keyword>
<dbReference type="RefSeq" id="WP_144942510.1">
    <property type="nucleotide sequence ID" value="NZ_BAAARF010000003.1"/>
</dbReference>
<evidence type="ECO:0000256" key="8">
    <source>
        <dbReference type="ARBA" id="ARBA00022679"/>
    </source>
</evidence>
<comment type="caution">
    <text evidence="17">The sequence shown here is derived from an EMBL/GenBank/DDBJ whole genome shotgun (WGS) entry which is preliminary data.</text>
</comment>
<dbReference type="Pfam" id="PF01063">
    <property type="entry name" value="Aminotran_4"/>
    <property type="match status" value="1"/>
</dbReference>
<dbReference type="EMBL" id="JBFBLL010000001">
    <property type="protein sequence ID" value="MEV8156716.1"/>
    <property type="molecule type" value="Genomic_DNA"/>
</dbReference>
<dbReference type="NCBIfam" id="NF009897">
    <property type="entry name" value="PRK13357.1"/>
    <property type="match status" value="1"/>
</dbReference>
<evidence type="ECO:0000256" key="2">
    <source>
        <dbReference type="ARBA" id="ARBA00004824"/>
    </source>
</evidence>
<comment type="catalytic activity">
    <reaction evidence="13 16">
        <text>L-leucine + 2-oxoglutarate = 4-methyl-2-oxopentanoate + L-glutamate</text>
        <dbReference type="Rhea" id="RHEA:18321"/>
        <dbReference type="ChEBI" id="CHEBI:16810"/>
        <dbReference type="ChEBI" id="CHEBI:17865"/>
        <dbReference type="ChEBI" id="CHEBI:29985"/>
        <dbReference type="ChEBI" id="CHEBI:57427"/>
        <dbReference type="EC" id="2.6.1.42"/>
    </reaction>
</comment>
<dbReference type="CDD" id="cd01557">
    <property type="entry name" value="BCAT_beta_family"/>
    <property type="match status" value="1"/>
</dbReference>
<evidence type="ECO:0000313" key="17">
    <source>
        <dbReference type="EMBL" id="MEV8156716.1"/>
    </source>
</evidence>
<evidence type="ECO:0000256" key="7">
    <source>
        <dbReference type="ARBA" id="ARBA00022605"/>
    </source>
</evidence>
<comment type="pathway">
    <text evidence="2">Amino-acid biosynthesis; L-isoleucine biosynthesis; L-isoleucine from 2-oxobutanoate: step 4/4.</text>
</comment>
<evidence type="ECO:0000256" key="11">
    <source>
        <dbReference type="ARBA" id="ARBA00048212"/>
    </source>
</evidence>
<evidence type="ECO:0000256" key="12">
    <source>
        <dbReference type="ARBA" id="ARBA00048798"/>
    </source>
</evidence>
<evidence type="ECO:0000256" key="6">
    <source>
        <dbReference type="ARBA" id="ARBA00022576"/>
    </source>
</evidence>
<evidence type="ECO:0000256" key="1">
    <source>
        <dbReference type="ARBA" id="ARBA00001933"/>
    </source>
</evidence>
<evidence type="ECO:0000256" key="4">
    <source>
        <dbReference type="ARBA" id="ARBA00005072"/>
    </source>
</evidence>
<evidence type="ECO:0000256" key="14">
    <source>
        <dbReference type="RuleBase" id="RU004106"/>
    </source>
</evidence>
<dbReference type="PANTHER" id="PTHR11825:SF44">
    <property type="entry name" value="BRANCHED-CHAIN-AMINO-ACID AMINOTRANSFERASE"/>
    <property type="match status" value="1"/>
</dbReference>
<organism evidence="17 18">
    <name type="scientific">Kocuria salsicia</name>
    <dbReference type="NCBI Taxonomy" id="664639"/>
    <lineage>
        <taxon>Bacteria</taxon>
        <taxon>Bacillati</taxon>
        <taxon>Actinomycetota</taxon>
        <taxon>Actinomycetes</taxon>
        <taxon>Micrococcales</taxon>
        <taxon>Micrococcaceae</taxon>
        <taxon>Kocuria</taxon>
    </lineage>
</organism>
<dbReference type="Proteomes" id="UP001553031">
    <property type="component" value="Unassembled WGS sequence"/>
</dbReference>
<keyword evidence="6 16" id="KW-0032">Aminotransferase</keyword>